<name>A0A0A1WLW5_ZEUCU</name>
<dbReference type="PANTHER" id="PTHR12283">
    <property type="entry name" value="GLUTAMINYL-PEPTIDE CYCLOTRANSFERASE"/>
    <property type="match status" value="1"/>
</dbReference>
<evidence type="ECO:0000256" key="6">
    <source>
        <dbReference type="ARBA" id="ARBA00022525"/>
    </source>
</evidence>
<evidence type="ECO:0000256" key="11">
    <source>
        <dbReference type="ARBA" id="ARBA00023315"/>
    </source>
</evidence>
<evidence type="ECO:0000256" key="1">
    <source>
        <dbReference type="ARBA" id="ARBA00000001"/>
    </source>
</evidence>
<comment type="similarity">
    <text evidence="3">Belongs to the glutaminyl-peptide cyclotransferase family.</text>
</comment>
<dbReference type="EMBL" id="GBXI01014767">
    <property type="protein sequence ID" value="JAC99524.1"/>
    <property type="molecule type" value="Transcribed_RNA"/>
</dbReference>
<organism evidence="14">
    <name type="scientific">Zeugodacus cucurbitae</name>
    <name type="common">Melon fruit fly</name>
    <name type="synonym">Bactrocera cucurbitae</name>
    <dbReference type="NCBI Taxonomy" id="28588"/>
    <lineage>
        <taxon>Eukaryota</taxon>
        <taxon>Metazoa</taxon>
        <taxon>Ecdysozoa</taxon>
        <taxon>Arthropoda</taxon>
        <taxon>Hexapoda</taxon>
        <taxon>Insecta</taxon>
        <taxon>Pterygota</taxon>
        <taxon>Neoptera</taxon>
        <taxon>Endopterygota</taxon>
        <taxon>Diptera</taxon>
        <taxon>Brachycera</taxon>
        <taxon>Muscomorpha</taxon>
        <taxon>Tephritoidea</taxon>
        <taxon>Tephritidae</taxon>
        <taxon>Zeugodacus</taxon>
        <taxon>Zeugodacus</taxon>
    </lineage>
</organism>
<dbReference type="GO" id="GO:0008270">
    <property type="term" value="F:zinc ion binding"/>
    <property type="evidence" value="ECO:0007669"/>
    <property type="project" value="TreeGrafter"/>
</dbReference>
<evidence type="ECO:0000256" key="12">
    <source>
        <dbReference type="ARBA" id="ARBA00057903"/>
    </source>
</evidence>
<dbReference type="FunFam" id="3.40.630.10:FF:000029">
    <property type="entry name" value="Glutaminyl-peptide cyclotransferase"/>
    <property type="match status" value="1"/>
</dbReference>
<sequence>MNFMPWRGRSLRSYTRWLKQLGNTIGVRERPKIYNLGACFELDELMKYRTEELTHEKILEYGPLSDVPHLRKAVNNILVPRVVGTKGHTNVREYITNNLRELNWTVEYDKFHETVPILGKLHFHNIIAKLNQDAERYLVFACHYDSKYFEDFEFLGATDSAVPCAMLLNLAHVLQTALEPFRKTKLSLMFIFFDGEEAFKEWGPHDSIYGSRHLAKVWEADGTLNRLDMMVLLDLIGSVDPTFYSFFPNTEAWYSRLVTLEERLSDLNMLQHYTSSGVSRHYPNRYFQPNTLRSSMVEDDHLPFLRRNVPILHLIPLPFPTVWHTIDDNNSIIDYTTTENIALILRLFAMEYLQSAIEEKRNMLRERGTT</sequence>
<proteinExistence type="inferred from homology"/>
<keyword evidence="7 14" id="KW-0808">Transferase</keyword>
<gene>
    <name evidence="14" type="primary">QPCT_1</name>
    <name evidence="14" type="ORF">g.27457</name>
</gene>
<keyword evidence="10" id="KW-1015">Disulfide bond</keyword>
<evidence type="ECO:0000256" key="5">
    <source>
        <dbReference type="ARBA" id="ARBA00016861"/>
    </source>
</evidence>
<evidence type="ECO:0000256" key="9">
    <source>
        <dbReference type="ARBA" id="ARBA00022833"/>
    </source>
</evidence>
<keyword evidence="8" id="KW-0479">Metal-binding</keyword>
<dbReference type="PANTHER" id="PTHR12283:SF6">
    <property type="entry name" value="GLUTAMINYL-PEPTIDE CYCLOTRANSFERASE-RELATED"/>
    <property type="match status" value="1"/>
</dbReference>
<dbReference type="InterPro" id="IPR037457">
    <property type="entry name" value="M28_QC"/>
</dbReference>
<comment type="function">
    <text evidence="12">Acts as a glutaminyl-peptide cyclotransferase. Responsible for the biosynthesis of pyroglutamyl peptides. Might be more efficient in the conversion of tri and tetrapeptides in vitro. Might have a relative preference for substrates containing hydrophobic amino acids in vitro.</text>
</comment>
<dbReference type="GO" id="GO:0016603">
    <property type="term" value="F:glutaminyl-peptide cyclotransferase activity"/>
    <property type="evidence" value="ECO:0007669"/>
    <property type="project" value="UniProtKB-EC"/>
</dbReference>
<dbReference type="GO" id="GO:0005576">
    <property type="term" value="C:extracellular region"/>
    <property type="evidence" value="ECO:0007669"/>
    <property type="project" value="UniProtKB-SubCell"/>
</dbReference>
<evidence type="ECO:0000256" key="2">
    <source>
        <dbReference type="ARBA" id="ARBA00004613"/>
    </source>
</evidence>
<dbReference type="InterPro" id="IPR040234">
    <property type="entry name" value="QC/QCL"/>
</dbReference>
<evidence type="ECO:0000256" key="4">
    <source>
        <dbReference type="ARBA" id="ARBA00012012"/>
    </source>
</evidence>
<accession>A0A0A1WLW5</accession>
<keyword evidence="9" id="KW-0862">Zinc</keyword>
<evidence type="ECO:0000259" key="13">
    <source>
        <dbReference type="Pfam" id="PF04389"/>
    </source>
</evidence>
<comment type="catalytic activity">
    <reaction evidence="1">
        <text>N-terminal L-glutaminyl-[peptide] = N-terminal 5-oxo-L-prolyl-[peptide] + NH4(+)</text>
        <dbReference type="Rhea" id="RHEA:23652"/>
        <dbReference type="Rhea" id="RHEA-COMP:11736"/>
        <dbReference type="Rhea" id="RHEA-COMP:11846"/>
        <dbReference type="ChEBI" id="CHEBI:28938"/>
        <dbReference type="ChEBI" id="CHEBI:64722"/>
        <dbReference type="ChEBI" id="CHEBI:87215"/>
        <dbReference type="EC" id="2.3.2.5"/>
    </reaction>
</comment>
<dbReference type="CDD" id="cd03880">
    <property type="entry name" value="M28_QC_like"/>
    <property type="match status" value="1"/>
</dbReference>
<evidence type="ECO:0000256" key="10">
    <source>
        <dbReference type="ARBA" id="ARBA00023157"/>
    </source>
</evidence>
<protein>
    <recommendedName>
        <fullName evidence="5">Glutaminyl-peptide cyclotransferase</fullName>
        <ecNumber evidence="4">2.3.2.5</ecNumber>
    </recommendedName>
</protein>
<evidence type="ECO:0000256" key="8">
    <source>
        <dbReference type="ARBA" id="ARBA00022723"/>
    </source>
</evidence>
<dbReference type="InterPro" id="IPR007484">
    <property type="entry name" value="Peptidase_M28"/>
</dbReference>
<dbReference type="Gene3D" id="3.40.630.10">
    <property type="entry name" value="Zn peptidases"/>
    <property type="match status" value="1"/>
</dbReference>
<dbReference type="EC" id="2.3.2.5" evidence="4"/>
<evidence type="ECO:0000313" key="14">
    <source>
        <dbReference type="EMBL" id="JAC99524.1"/>
    </source>
</evidence>
<comment type="subcellular location">
    <subcellularLocation>
        <location evidence="2">Secreted</location>
    </subcellularLocation>
</comment>
<dbReference type="AlphaFoldDB" id="A0A0A1WLW5"/>
<keyword evidence="11" id="KW-0012">Acyltransferase</keyword>
<dbReference type="SUPFAM" id="SSF53187">
    <property type="entry name" value="Zn-dependent exopeptidases"/>
    <property type="match status" value="1"/>
</dbReference>
<reference evidence="14" key="1">
    <citation type="submission" date="2014-11" db="EMBL/GenBank/DDBJ databases">
        <authorList>
            <person name="Geib S."/>
        </authorList>
    </citation>
    <scope>NUCLEOTIDE SEQUENCE</scope>
</reference>
<dbReference type="Pfam" id="PF04389">
    <property type="entry name" value="Peptidase_M28"/>
    <property type="match status" value="1"/>
</dbReference>
<reference evidence="14" key="2">
    <citation type="journal article" date="2015" name="Gigascience">
        <title>Reconstructing a comprehensive transcriptome assembly of a white-pupal translocated strain of the pest fruit fly Bactrocera cucurbitae.</title>
        <authorList>
            <person name="Sim S.B."/>
            <person name="Calla B."/>
            <person name="Hall B."/>
            <person name="DeRego T."/>
            <person name="Geib S.M."/>
        </authorList>
    </citation>
    <scope>NUCLEOTIDE SEQUENCE</scope>
</reference>
<evidence type="ECO:0000256" key="3">
    <source>
        <dbReference type="ARBA" id="ARBA00006014"/>
    </source>
</evidence>
<feature type="domain" description="Peptidase M28" evidence="13">
    <location>
        <begin position="125"/>
        <end position="346"/>
    </location>
</feature>
<evidence type="ECO:0000256" key="7">
    <source>
        <dbReference type="ARBA" id="ARBA00022679"/>
    </source>
</evidence>
<keyword evidence="6" id="KW-0964">Secreted</keyword>